<sequence length="276" mass="30557">MAEVFKRSRVVPAWLAASRHLANRPDQEDRNVILEIASPQEITAEDYRVIAAVNQALQQVRADRTVMTAAGTIFPQRIYQYYGRPQWYEKYEEIIAHGKAKNTWGTYAHRMISRSAPDGTTFNPLEKIIEKLASRKDPAQTQFKAAYELSTTDIGADLFDAGFELPTYDPAIDRASYMGSPCLSHLTFKMIGDKIDLTAIYRSHYYAERALGNLIGLAQLQGYVAKEAGFETGVLTCVSTHAKLDKGLGGIVSARRLLASSPEDIDVRAAAPAQPA</sequence>
<dbReference type="RefSeq" id="WP_187808257.1">
    <property type="nucleotide sequence ID" value="NZ_LZEU01000001.1"/>
</dbReference>
<accession>A0ABR7S7W5</accession>
<evidence type="ECO:0000313" key="2">
    <source>
        <dbReference type="Proteomes" id="UP000744555"/>
    </source>
</evidence>
<dbReference type="Gene3D" id="3.30.572.10">
    <property type="entry name" value="Thymidylate synthase/dCMP hydroxymethylase domain"/>
    <property type="match status" value="1"/>
</dbReference>
<dbReference type="EMBL" id="LZEU01000001">
    <property type="protein sequence ID" value="MBC9252812.1"/>
    <property type="molecule type" value="Genomic_DNA"/>
</dbReference>
<keyword evidence="2" id="KW-1185">Reference proteome</keyword>
<dbReference type="InterPro" id="IPR036926">
    <property type="entry name" value="Thymidate_synth/dCMP_Mease_sf"/>
</dbReference>
<dbReference type="SUPFAM" id="SSF55831">
    <property type="entry name" value="Thymidylate synthase/dCMP hydroxymethylase"/>
    <property type="match status" value="1"/>
</dbReference>
<gene>
    <name evidence="1" type="ORF">A9179_21315</name>
</gene>
<protein>
    <recommendedName>
        <fullName evidence="3">Thymidylate synthase</fullName>
    </recommendedName>
</protein>
<proteinExistence type="predicted"/>
<dbReference type="Proteomes" id="UP000744555">
    <property type="component" value="Unassembled WGS sequence"/>
</dbReference>
<reference evidence="1 2" key="1">
    <citation type="submission" date="2016-06" db="EMBL/GenBank/DDBJ databases">
        <authorList>
            <person name="Ramos C."/>
            <person name="Pintado A."/>
            <person name="Crespo-Gomez J.I."/>
        </authorList>
    </citation>
    <scope>NUCLEOTIDE SEQUENCE [LARGE SCALE GENOMIC DNA]</scope>
    <source>
        <strain evidence="1 2">AVO110</strain>
    </source>
</reference>
<comment type="caution">
    <text evidence="1">The sequence shown here is derived from an EMBL/GenBank/DDBJ whole genome shotgun (WGS) entry which is preliminary data.</text>
</comment>
<name>A0ABR7S7W5_AQUAC</name>
<evidence type="ECO:0000313" key="1">
    <source>
        <dbReference type="EMBL" id="MBC9252812.1"/>
    </source>
</evidence>
<organism evidence="1 2">
    <name type="scientific">Aquipseudomonas alcaligenes</name>
    <name type="common">Pseudomonas alcaligenes</name>
    <dbReference type="NCBI Taxonomy" id="43263"/>
    <lineage>
        <taxon>Bacteria</taxon>
        <taxon>Pseudomonadati</taxon>
        <taxon>Pseudomonadota</taxon>
        <taxon>Gammaproteobacteria</taxon>
        <taxon>Pseudomonadales</taxon>
        <taxon>Pseudomonadaceae</taxon>
        <taxon>Aquipseudomonas</taxon>
    </lineage>
</organism>
<evidence type="ECO:0008006" key="3">
    <source>
        <dbReference type="Google" id="ProtNLM"/>
    </source>
</evidence>